<organism evidence="8 9">
    <name type="scientific">Aegilops tauschii subsp. strangulata</name>
    <name type="common">Goatgrass</name>
    <dbReference type="NCBI Taxonomy" id="200361"/>
    <lineage>
        <taxon>Eukaryota</taxon>
        <taxon>Viridiplantae</taxon>
        <taxon>Streptophyta</taxon>
        <taxon>Embryophyta</taxon>
        <taxon>Tracheophyta</taxon>
        <taxon>Spermatophyta</taxon>
        <taxon>Magnoliopsida</taxon>
        <taxon>Liliopsida</taxon>
        <taxon>Poales</taxon>
        <taxon>Poaceae</taxon>
        <taxon>BOP clade</taxon>
        <taxon>Pooideae</taxon>
        <taxon>Triticodae</taxon>
        <taxon>Triticeae</taxon>
        <taxon>Triticinae</taxon>
        <taxon>Aegilops</taxon>
    </lineage>
</organism>
<dbReference type="Pfam" id="PF07690">
    <property type="entry name" value="MFS_1"/>
    <property type="match status" value="1"/>
</dbReference>
<feature type="transmembrane region" description="Helical" evidence="6">
    <location>
        <begin position="144"/>
        <end position="167"/>
    </location>
</feature>
<feature type="transmembrane region" description="Helical" evidence="6">
    <location>
        <begin position="12"/>
        <end position="33"/>
    </location>
</feature>
<dbReference type="InterPro" id="IPR001958">
    <property type="entry name" value="Tet-R_TetA/multi-R_MdtG-like"/>
</dbReference>
<feature type="transmembrane region" description="Helical" evidence="6">
    <location>
        <begin position="256"/>
        <end position="276"/>
    </location>
</feature>
<dbReference type="SUPFAM" id="SSF103473">
    <property type="entry name" value="MFS general substrate transporter"/>
    <property type="match status" value="1"/>
</dbReference>
<keyword evidence="5 6" id="KW-0472">Membrane</keyword>
<dbReference type="EnsemblPlants" id="AET3Gv20418000.21">
    <property type="protein sequence ID" value="AET3Gv20418000.21"/>
    <property type="gene ID" value="AET3Gv20418000"/>
</dbReference>
<evidence type="ECO:0000313" key="8">
    <source>
        <dbReference type="EnsemblPlants" id="AET3Gv20418000.21"/>
    </source>
</evidence>
<dbReference type="PANTHER" id="PTHR23504:SF109">
    <property type="entry name" value="MAJOR FACILITATOR SUPERFAMILY ANTIPORTER"/>
    <property type="match status" value="1"/>
</dbReference>
<keyword evidence="2" id="KW-0813">Transport</keyword>
<reference evidence="9" key="1">
    <citation type="journal article" date="2014" name="Science">
        <title>Ancient hybridizations among the ancestral genomes of bread wheat.</title>
        <authorList>
            <consortium name="International Wheat Genome Sequencing Consortium,"/>
            <person name="Marcussen T."/>
            <person name="Sandve S.R."/>
            <person name="Heier L."/>
            <person name="Spannagl M."/>
            <person name="Pfeifer M."/>
            <person name="Jakobsen K.S."/>
            <person name="Wulff B.B."/>
            <person name="Steuernagel B."/>
            <person name="Mayer K.F."/>
            <person name="Olsen O.A."/>
        </authorList>
    </citation>
    <scope>NUCLEOTIDE SEQUENCE [LARGE SCALE GENOMIC DNA]</scope>
    <source>
        <strain evidence="9">cv. AL8/78</strain>
    </source>
</reference>
<dbReference type="InterPro" id="IPR011701">
    <property type="entry name" value="MFS"/>
</dbReference>
<feature type="domain" description="Major facilitator superfamily (MFS) profile" evidence="7">
    <location>
        <begin position="1"/>
        <end position="327"/>
    </location>
</feature>
<reference evidence="8" key="5">
    <citation type="journal article" date="2021" name="G3 (Bethesda)">
        <title>Aegilops tauschii genome assembly Aet v5.0 features greater sequence contiguity and improved annotation.</title>
        <authorList>
            <person name="Wang L."/>
            <person name="Zhu T."/>
            <person name="Rodriguez J.C."/>
            <person name="Deal K.R."/>
            <person name="Dubcovsky J."/>
            <person name="McGuire P.E."/>
            <person name="Lux T."/>
            <person name="Spannagl M."/>
            <person name="Mayer K.F.X."/>
            <person name="Baldrich P."/>
            <person name="Meyers B.C."/>
            <person name="Huo N."/>
            <person name="Gu Y.Q."/>
            <person name="Zhou H."/>
            <person name="Devos K.M."/>
            <person name="Bennetzen J.L."/>
            <person name="Unver T."/>
            <person name="Budak H."/>
            <person name="Gulick P.J."/>
            <person name="Galiba G."/>
            <person name="Kalapos B."/>
            <person name="Nelson D.R."/>
            <person name="Li P."/>
            <person name="You F.M."/>
            <person name="Luo M.C."/>
            <person name="Dvorak J."/>
        </authorList>
    </citation>
    <scope>NUCLEOTIDE SEQUENCE [LARGE SCALE GENOMIC DNA]</scope>
    <source>
        <strain evidence="8">cv. AL8/78</strain>
    </source>
</reference>
<dbReference type="Gene3D" id="1.20.1250.20">
    <property type="entry name" value="MFS general substrate transporter like domains"/>
    <property type="match status" value="1"/>
</dbReference>
<reference evidence="9" key="2">
    <citation type="journal article" date="2017" name="Nat. Plants">
        <title>The Aegilops tauschii genome reveals multiple impacts of transposons.</title>
        <authorList>
            <person name="Zhao G."/>
            <person name="Zou C."/>
            <person name="Li K."/>
            <person name="Wang K."/>
            <person name="Li T."/>
            <person name="Gao L."/>
            <person name="Zhang X."/>
            <person name="Wang H."/>
            <person name="Yang Z."/>
            <person name="Liu X."/>
            <person name="Jiang W."/>
            <person name="Mao L."/>
            <person name="Kong X."/>
            <person name="Jiao Y."/>
            <person name="Jia J."/>
        </authorList>
    </citation>
    <scope>NUCLEOTIDE SEQUENCE [LARGE SCALE GENOMIC DNA]</scope>
    <source>
        <strain evidence="9">cv. AL8/78</strain>
    </source>
</reference>
<dbReference type="PANTHER" id="PTHR23504">
    <property type="entry name" value="MAJOR FACILITATOR SUPERFAMILY DOMAIN-CONTAINING PROTEIN 10"/>
    <property type="match status" value="1"/>
</dbReference>
<dbReference type="Proteomes" id="UP000015105">
    <property type="component" value="Chromosome 3D"/>
</dbReference>
<reference evidence="8" key="3">
    <citation type="journal article" date="2017" name="Nature">
        <title>Genome sequence of the progenitor of the wheat D genome Aegilops tauschii.</title>
        <authorList>
            <person name="Luo M.C."/>
            <person name="Gu Y.Q."/>
            <person name="Puiu D."/>
            <person name="Wang H."/>
            <person name="Twardziok S.O."/>
            <person name="Deal K.R."/>
            <person name="Huo N."/>
            <person name="Zhu T."/>
            <person name="Wang L."/>
            <person name="Wang Y."/>
            <person name="McGuire P.E."/>
            <person name="Liu S."/>
            <person name="Long H."/>
            <person name="Ramasamy R.K."/>
            <person name="Rodriguez J.C."/>
            <person name="Van S.L."/>
            <person name="Yuan L."/>
            <person name="Wang Z."/>
            <person name="Xia Z."/>
            <person name="Xiao L."/>
            <person name="Anderson O.D."/>
            <person name="Ouyang S."/>
            <person name="Liang Y."/>
            <person name="Zimin A.V."/>
            <person name="Pertea G."/>
            <person name="Qi P."/>
            <person name="Bennetzen J.L."/>
            <person name="Dai X."/>
            <person name="Dawson M.W."/>
            <person name="Muller H.G."/>
            <person name="Kugler K."/>
            <person name="Rivarola-Duarte L."/>
            <person name="Spannagl M."/>
            <person name="Mayer K.F.X."/>
            <person name="Lu F.H."/>
            <person name="Bevan M.W."/>
            <person name="Leroy P."/>
            <person name="Li P."/>
            <person name="You F.M."/>
            <person name="Sun Q."/>
            <person name="Liu Z."/>
            <person name="Lyons E."/>
            <person name="Wicker T."/>
            <person name="Salzberg S.L."/>
            <person name="Devos K.M."/>
            <person name="Dvorak J."/>
        </authorList>
    </citation>
    <scope>NUCLEOTIDE SEQUENCE [LARGE SCALE GENOMIC DNA]</scope>
    <source>
        <strain evidence="8">cv. AL8/78</strain>
    </source>
</reference>
<dbReference type="GO" id="GO:0022857">
    <property type="term" value="F:transmembrane transporter activity"/>
    <property type="evidence" value="ECO:0007669"/>
    <property type="project" value="InterPro"/>
</dbReference>
<feature type="transmembrane region" description="Helical" evidence="6">
    <location>
        <begin position="216"/>
        <end position="236"/>
    </location>
</feature>
<dbReference type="InterPro" id="IPR020846">
    <property type="entry name" value="MFS_dom"/>
</dbReference>
<evidence type="ECO:0000256" key="2">
    <source>
        <dbReference type="ARBA" id="ARBA00022448"/>
    </source>
</evidence>
<evidence type="ECO:0000256" key="4">
    <source>
        <dbReference type="ARBA" id="ARBA00022989"/>
    </source>
</evidence>
<keyword evidence="4 6" id="KW-1133">Transmembrane helix</keyword>
<keyword evidence="3 6" id="KW-0812">Transmembrane</keyword>
<dbReference type="GO" id="GO:0016020">
    <property type="term" value="C:membrane"/>
    <property type="evidence" value="ECO:0007669"/>
    <property type="project" value="UniProtKB-SubCell"/>
</dbReference>
<feature type="transmembrane region" description="Helical" evidence="6">
    <location>
        <begin position="102"/>
        <end position="124"/>
    </location>
</feature>
<evidence type="ECO:0000256" key="1">
    <source>
        <dbReference type="ARBA" id="ARBA00004141"/>
    </source>
</evidence>
<reference evidence="8" key="4">
    <citation type="submission" date="2019-03" db="UniProtKB">
        <authorList>
            <consortium name="EnsemblPlants"/>
        </authorList>
    </citation>
    <scope>IDENTIFICATION</scope>
</reference>
<dbReference type="PROSITE" id="PS50850">
    <property type="entry name" value="MFS"/>
    <property type="match status" value="1"/>
</dbReference>
<dbReference type="PRINTS" id="PR01035">
    <property type="entry name" value="TCRTETA"/>
</dbReference>
<dbReference type="AlphaFoldDB" id="A0A453EQ57"/>
<accession>A0A453EQ57</accession>
<dbReference type="Gramene" id="AET3Gv20418000.21">
    <property type="protein sequence ID" value="AET3Gv20418000.21"/>
    <property type="gene ID" value="AET3Gv20418000"/>
</dbReference>
<feature type="transmembrane region" description="Helical" evidence="6">
    <location>
        <begin position="283"/>
        <end position="302"/>
    </location>
</feature>
<keyword evidence="9" id="KW-1185">Reference proteome</keyword>
<proteinExistence type="predicted"/>
<evidence type="ECO:0000256" key="3">
    <source>
        <dbReference type="ARBA" id="ARBA00022692"/>
    </source>
</evidence>
<comment type="subcellular location">
    <subcellularLocation>
        <location evidence="1">Membrane</location>
        <topology evidence="1">Multi-pass membrane protein</topology>
    </subcellularLocation>
</comment>
<evidence type="ECO:0000259" key="7">
    <source>
        <dbReference type="PROSITE" id="PS50850"/>
    </source>
</evidence>
<evidence type="ECO:0000313" key="9">
    <source>
        <dbReference type="Proteomes" id="UP000015105"/>
    </source>
</evidence>
<name>A0A453EQ57_AEGTS</name>
<protein>
    <recommendedName>
        <fullName evidence="7">Major facilitator superfamily (MFS) profile domain-containing protein</fullName>
    </recommendedName>
</protein>
<dbReference type="InterPro" id="IPR036259">
    <property type="entry name" value="MFS_trans_sf"/>
</dbReference>
<sequence>DLNIAKEEEDIGFYAGFVGASYMLGRALTSVMWGVVADKYGRKPVLVTTLFSVIIFNTLFGLSSSYWMALTTRGLLGLLSGMLGPMKAYASEVCRKEHSHLALSLMSSSRGIGLIVGPAIGGYLAQPADKYPGIFSVNSIFGRFLYFLPCLCISLLAIAAVIACFWLPETLHKHTEDTMLNSSTEAVEEPCSDLNAEQSGSGCLSLFTNWPLMSTITVYCIFSLQDMAYAEVFSLWAVSDRKYGGLSFSSQDVGSVLSISGLLLLIYQILIYPLVANSIDPITLVRAIALLTIPLLSSYPFMPALSGSILQLALNCASFLKNSFSVS</sequence>
<evidence type="ECO:0000256" key="6">
    <source>
        <dbReference type="SAM" id="Phobius"/>
    </source>
</evidence>
<feature type="transmembrane region" description="Helical" evidence="6">
    <location>
        <begin position="45"/>
        <end position="68"/>
    </location>
</feature>
<evidence type="ECO:0000256" key="5">
    <source>
        <dbReference type="ARBA" id="ARBA00023136"/>
    </source>
</evidence>